<keyword evidence="4" id="KW-1185">Reference proteome</keyword>
<proteinExistence type="predicted"/>
<evidence type="ECO:0000256" key="1">
    <source>
        <dbReference type="SAM" id="Coils"/>
    </source>
</evidence>
<evidence type="ECO:0000256" key="2">
    <source>
        <dbReference type="SAM" id="MobiDB-lite"/>
    </source>
</evidence>
<feature type="region of interest" description="Disordered" evidence="2">
    <location>
        <begin position="401"/>
        <end position="430"/>
    </location>
</feature>
<feature type="compositionally biased region" description="Basic and acidic residues" evidence="2">
    <location>
        <begin position="421"/>
        <end position="430"/>
    </location>
</feature>
<sequence length="430" mass="48871">MLAKKTPCCQLIIDLLETPPSVQALKGCQTEADLQAAIDEYRTTHAENEIALGNIVDMDARKKTIDLQQALFEAYEDDLLSATEHMSNLKIHATQQTDRLGRTIKTVMNKYSTTDPGRYAHVADIVNFKSDIDQVTPQKYQSQSIERQVEALLLKAAWKEELFQTMIHGVIDTFNKATSIKDICSSYGFEEEEMKLFTERNTELRPQMLYLEDDSKSIVRAKFGPPKSADRAVVKMEDGSTLRDLNRVSLEFEDPLVLGLMYRVIQKQFKVTSVKNKFLQTKYTQPPDLHINAALPNFDPSSDPWIVEIQLLFRDILTVKKELHKFYGIVRAETSEEVLANPAFIAGVREKVEGDAAIKTVREAAEKEKKKRDEEILALKKELAKWKELLKEQQGAGAALPAPPLLEQVMSPAQRRSIRRSMSEKAREED</sequence>
<evidence type="ECO:0000313" key="4">
    <source>
        <dbReference type="Proteomes" id="UP001165085"/>
    </source>
</evidence>
<dbReference type="OrthoDB" id="10680230at2759"/>
<feature type="coiled-coil region" evidence="1">
    <location>
        <begin position="362"/>
        <end position="396"/>
    </location>
</feature>
<protein>
    <submittedName>
        <fullName evidence="3">Uncharacterized protein</fullName>
    </submittedName>
</protein>
<dbReference type="Proteomes" id="UP001165085">
    <property type="component" value="Unassembled WGS sequence"/>
</dbReference>
<gene>
    <name evidence="3" type="ORF">TrST_g5797</name>
</gene>
<dbReference type="AlphaFoldDB" id="A0A9W7BW16"/>
<reference evidence="4" key="1">
    <citation type="journal article" date="2023" name="Commun. Biol.">
        <title>Genome analysis of Parmales, the sister group of diatoms, reveals the evolutionary specialization of diatoms from phago-mixotrophs to photoautotrophs.</title>
        <authorList>
            <person name="Ban H."/>
            <person name="Sato S."/>
            <person name="Yoshikawa S."/>
            <person name="Yamada K."/>
            <person name="Nakamura Y."/>
            <person name="Ichinomiya M."/>
            <person name="Sato N."/>
            <person name="Blanc-Mathieu R."/>
            <person name="Endo H."/>
            <person name="Kuwata A."/>
            <person name="Ogata H."/>
        </authorList>
    </citation>
    <scope>NUCLEOTIDE SEQUENCE [LARGE SCALE GENOMIC DNA]</scope>
    <source>
        <strain evidence="4">NIES 3701</strain>
    </source>
</reference>
<dbReference type="EMBL" id="BRXY01000433">
    <property type="protein sequence ID" value="GMH94689.1"/>
    <property type="molecule type" value="Genomic_DNA"/>
</dbReference>
<name>A0A9W7BW16_9STRA</name>
<comment type="caution">
    <text evidence="3">The sequence shown here is derived from an EMBL/GenBank/DDBJ whole genome shotgun (WGS) entry which is preliminary data.</text>
</comment>
<organism evidence="3 4">
    <name type="scientific">Triparma strigata</name>
    <dbReference type="NCBI Taxonomy" id="1606541"/>
    <lineage>
        <taxon>Eukaryota</taxon>
        <taxon>Sar</taxon>
        <taxon>Stramenopiles</taxon>
        <taxon>Ochrophyta</taxon>
        <taxon>Bolidophyceae</taxon>
        <taxon>Parmales</taxon>
        <taxon>Triparmaceae</taxon>
        <taxon>Triparma</taxon>
    </lineage>
</organism>
<accession>A0A9W7BW16</accession>
<keyword evidence="1" id="KW-0175">Coiled coil</keyword>
<evidence type="ECO:0000313" key="3">
    <source>
        <dbReference type="EMBL" id="GMH94689.1"/>
    </source>
</evidence>